<feature type="region of interest" description="Disordered" evidence="1">
    <location>
        <begin position="101"/>
        <end position="216"/>
    </location>
</feature>
<feature type="region of interest" description="Disordered" evidence="1">
    <location>
        <begin position="47"/>
        <end position="83"/>
    </location>
</feature>
<dbReference type="InterPro" id="IPR024526">
    <property type="entry name" value="DUF3807"/>
</dbReference>
<reference evidence="2 3" key="1">
    <citation type="submission" date="2015-05" db="EMBL/GenBank/DDBJ databases">
        <title>Distinctive expansion of gene families associated with plant cell wall degradation and secondary metabolism in the genomes of grapevine trunk pathogens.</title>
        <authorList>
            <person name="Lawrence D.P."/>
            <person name="Travadon R."/>
            <person name="Rolshausen P.E."/>
            <person name="Baumgartner K."/>
        </authorList>
    </citation>
    <scope>NUCLEOTIDE SEQUENCE [LARGE SCALE GENOMIC DNA]</scope>
    <source>
        <strain evidence="2">DA912</strain>
    </source>
</reference>
<dbReference type="Proteomes" id="UP000034680">
    <property type="component" value="Unassembled WGS sequence"/>
</dbReference>
<dbReference type="OrthoDB" id="5335351at2759"/>
<evidence type="ECO:0000313" key="2">
    <source>
        <dbReference type="EMBL" id="KKY39133.1"/>
    </source>
</evidence>
<organism evidence="2 3">
    <name type="scientific">Diaporthe ampelina</name>
    <dbReference type="NCBI Taxonomy" id="1214573"/>
    <lineage>
        <taxon>Eukaryota</taxon>
        <taxon>Fungi</taxon>
        <taxon>Dikarya</taxon>
        <taxon>Ascomycota</taxon>
        <taxon>Pezizomycotina</taxon>
        <taxon>Sordariomycetes</taxon>
        <taxon>Sordariomycetidae</taxon>
        <taxon>Diaporthales</taxon>
        <taxon>Diaporthaceae</taxon>
        <taxon>Diaporthe</taxon>
    </lineage>
</organism>
<dbReference type="EMBL" id="LCUC01000033">
    <property type="protein sequence ID" value="KKY39133.1"/>
    <property type="molecule type" value="Genomic_DNA"/>
</dbReference>
<proteinExistence type="predicted"/>
<feature type="compositionally biased region" description="Basic and acidic residues" evidence="1">
    <location>
        <begin position="49"/>
        <end position="60"/>
    </location>
</feature>
<keyword evidence="3" id="KW-1185">Reference proteome</keyword>
<feature type="compositionally biased region" description="Basic and acidic residues" evidence="1">
    <location>
        <begin position="169"/>
        <end position="181"/>
    </location>
</feature>
<comment type="caution">
    <text evidence="2">The sequence shown here is derived from an EMBL/GenBank/DDBJ whole genome shotgun (WGS) entry which is preliminary data.</text>
</comment>
<sequence length="216" mass="24365">MSQLRQSQPQLPFLIPQITETDLCSFHNAHFGEASAAAFTTNFLNPDKVAFDPENQHDEGGGEAYYEDDEDEDGLGYYPDGVKRTLTDEQIDMFRHSETQALRRAQERASKRRSSSPPPPTHVPKEDLEDDRPEAGELLNDVSNMGIVAAKKKNKKKKKRGSGNGKRHYSPDPERRKRTWDVVETGLDGLDYGESGQSQAQTSPARQRRRITYDDG</sequence>
<dbReference type="PANTHER" id="PTHR40642:SF1">
    <property type="entry name" value="YALI0F31295P"/>
    <property type="match status" value="1"/>
</dbReference>
<feature type="compositionally biased region" description="Polar residues" evidence="1">
    <location>
        <begin position="195"/>
        <end position="205"/>
    </location>
</feature>
<name>A0A0G2HWL2_9PEZI</name>
<protein>
    <recommendedName>
        <fullName evidence="4">Cut8 proteasome-binding domain-containing protein</fullName>
    </recommendedName>
</protein>
<feature type="compositionally biased region" description="Basic residues" evidence="1">
    <location>
        <begin position="150"/>
        <end position="168"/>
    </location>
</feature>
<evidence type="ECO:0000256" key="1">
    <source>
        <dbReference type="SAM" id="MobiDB-lite"/>
    </source>
</evidence>
<dbReference type="PANTHER" id="PTHR40642">
    <property type="entry name" value="YALI0F31295P"/>
    <property type="match status" value="1"/>
</dbReference>
<dbReference type="STRING" id="1214573.A0A0G2HWL2"/>
<feature type="compositionally biased region" description="Acidic residues" evidence="1">
    <location>
        <begin position="65"/>
        <end position="74"/>
    </location>
</feature>
<dbReference type="AlphaFoldDB" id="A0A0G2HWL2"/>
<evidence type="ECO:0000313" key="3">
    <source>
        <dbReference type="Proteomes" id="UP000034680"/>
    </source>
</evidence>
<gene>
    <name evidence="2" type="ORF">UCDDA912_g00844</name>
</gene>
<accession>A0A0G2HWL2</accession>
<reference evidence="2 3" key="2">
    <citation type="submission" date="2015-05" db="EMBL/GenBank/DDBJ databases">
        <authorList>
            <person name="Morales-Cruz A."/>
            <person name="Amrine K.C."/>
            <person name="Cantu D."/>
        </authorList>
    </citation>
    <scope>NUCLEOTIDE SEQUENCE [LARGE SCALE GENOMIC DNA]</scope>
    <source>
        <strain evidence="2">DA912</strain>
    </source>
</reference>
<dbReference type="Pfam" id="PF12720">
    <property type="entry name" value="DUF3807"/>
    <property type="match status" value="1"/>
</dbReference>
<evidence type="ECO:0008006" key="4">
    <source>
        <dbReference type="Google" id="ProtNLM"/>
    </source>
</evidence>